<dbReference type="EMBL" id="JAPEIS010000010">
    <property type="protein sequence ID" value="KAJ8062399.1"/>
    <property type="molecule type" value="Genomic_DNA"/>
</dbReference>
<dbReference type="OrthoDB" id="3521870at2759"/>
<evidence type="ECO:0000313" key="1">
    <source>
        <dbReference type="EMBL" id="KAJ8062399.1"/>
    </source>
</evidence>
<protein>
    <submittedName>
        <fullName evidence="1">Uncharacterized protein</fullName>
    </submittedName>
</protein>
<dbReference type="Proteomes" id="UP001152300">
    <property type="component" value="Unassembled WGS sequence"/>
</dbReference>
<keyword evidence="2" id="KW-1185">Reference proteome</keyword>
<reference evidence="1" key="1">
    <citation type="submission" date="2022-11" db="EMBL/GenBank/DDBJ databases">
        <title>Genome Resource of Sclerotinia nivalis Strain SnTB1, a Plant Pathogen Isolated from American Ginseng.</title>
        <authorList>
            <person name="Fan S."/>
        </authorList>
    </citation>
    <scope>NUCLEOTIDE SEQUENCE</scope>
    <source>
        <strain evidence="1">SnTB1</strain>
    </source>
</reference>
<comment type="caution">
    <text evidence="1">The sequence shown here is derived from an EMBL/GenBank/DDBJ whole genome shotgun (WGS) entry which is preliminary data.</text>
</comment>
<dbReference type="AlphaFoldDB" id="A0A9X0AGH3"/>
<evidence type="ECO:0000313" key="2">
    <source>
        <dbReference type="Proteomes" id="UP001152300"/>
    </source>
</evidence>
<name>A0A9X0AGH3_9HELO</name>
<gene>
    <name evidence="1" type="ORF">OCU04_008940</name>
</gene>
<sequence length="283" mass="32180">MSWIKDVRTLLRDLKRSKSASPNEMQLEQLHIETLDIDDQHILDNIEPVWDYLTSDGCLSGVNTMEIILSGTWSALFCSEYVSALLTRGITTLSEQASHGLHSTWNQKFRIENDSYSSGIPAKLTLSLSHKTKRIIPLLSIVIRERNRPEHSLSSAELYIAFAMAAMHCLPDNTETINVRVLIVYSFWVQVVTVTTTPLYITSIIQGSECIVGKMAIYRTRWFNFLDASGRLGIFLSALEDINLELPPEDTNLNTNGKRPQYTLEHVKKLENLRNKRQKSKIA</sequence>
<accession>A0A9X0AGH3</accession>
<organism evidence="1 2">
    <name type="scientific">Sclerotinia nivalis</name>
    <dbReference type="NCBI Taxonomy" id="352851"/>
    <lineage>
        <taxon>Eukaryota</taxon>
        <taxon>Fungi</taxon>
        <taxon>Dikarya</taxon>
        <taxon>Ascomycota</taxon>
        <taxon>Pezizomycotina</taxon>
        <taxon>Leotiomycetes</taxon>
        <taxon>Helotiales</taxon>
        <taxon>Sclerotiniaceae</taxon>
        <taxon>Sclerotinia</taxon>
    </lineage>
</organism>
<proteinExistence type="predicted"/>